<dbReference type="InterPro" id="IPR006029">
    <property type="entry name" value="Neurotrans-gated_channel_TM"/>
</dbReference>
<keyword evidence="3" id="KW-0472">Membrane</keyword>
<name>A0A9W7E8T0_9STRA</name>
<feature type="transmembrane region" description="Helical" evidence="3">
    <location>
        <begin position="244"/>
        <end position="266"/>
    </location>
</feature>
<dbReference type="InterPro" id="IPR038050">
    <property type="entry name" value="Neuro_actylchol_rec"/>
</dbReference>
<dbReference type="Proteomes" id="UP001165085">
    <property type="component" value="Unassembled WGS sequence"/>
</dbReference>
<dbReference type="Gene3D" id="2.70.170.10">
    <property type="entry name" value="Neurotransmitter-gated ion-channel ligand-binding domain"/>
    <property type="match status" value="1"/>
</dbReference>
<dbReference type="PANTHER" id="PTHR18945">
    <property type="entry name" value="NEUROTRANSMITTER GATED ION CHANNEL"/>
    <property type="match status" value="1"/>
</dbReference>
<evidence type="ECO:0000256" key="2">
    <source>
        <dbReference type="SAM" id="MobiDB-lite"/>
    </source>
</evidence>
<dbReference type="Gene3D" id="1.20.58.390">
    <property type="entry name" value="Neurotransmitter-gated ion-channel transmembrane domain"/>
    <property type="match status" value="1"/>
</dbReference>
<dbReference type="GO" id="GO:0005230">
    <property type="term" value="F:extracellular ligand-gated monoatomic ion channel activity"/>
    <property type="evidence" value="ECO:0007669"/>
    <property type="project" value="InterPro"/>
</dbReference>
<feature type="transmembrane region" description="Helical" evidence="3">
    <location>
        <begin position="338"/>
        <end position="357"/>
    </location>
</feature>
<sequence length="403" mass="45329">MQLNRTSSNPIPVSGPKAPPRMMGSDFPSDPVVDFKTDKFSQFSKATRSRLTGKVEMSVAVNVISLSEIDTVGQRFTCEIVIRAATTNLIRDKIRVKGTEEEVSPKNWEPRLRFLNLLSTTTWERQEKMTEDGELAFKYHVSGTFSEQMELFDFPFDAQDLTFTLSSAIPADKIVMRELQPSIGKDQHRQTSAIQNRNFAESNVYKLADNLRFKEDISDASESTSGVKRPMLAMSMKIQRKPAFHVFNTIVPMMFIVATSLGSFVVPRDETADRLSVSLTILLTTVAFKLQIGDSLPQISYLTLIDEFILSSIAFVILVVLSNAVVSTFSDEFDKLCFMAFAGLWLVMNLAFAFSFWEASKRNDIQHWNRFGRYSGDSTLTEPSKGSLAAQLNQVRDDRDVGI</sequence>
<reference evidence="6" key="1">
    <citation type="journal article" date="2023" name="Commun. Biol.">
        <title>Genome analysis of Parmales, the sister group of diatoms, reveals the evolutionary specialization of diatoms from phago-mixotrophs to photoautotrophs.</title>
        <authorList>
            <person name="Ban H."/>
            <person name="Sato S."/>
            <person name="Yoshikawa S."/>
            <person name="Yamada K."/>
            <person name="Nakamura Y."/>
            <person name="Ichinomiya M."/>
            <person name="Sato N."/>
            <person name="Blanc-Mathieu R."/>
            <person name="Endo H."/>
            <person name="Kuwata A."/>
            <person name="Ogata H."/>
        </authorList>
    </citation>
    <scope>NUCLEOTIDE SEQUENCE [LARGE SCALE GENOMIC DNA]</scope>
    <source>
        <strain evidence="6">NIES 3701</strain>
    </source>
</reference>
<evidence type="ECO:0000313" key="5">
    <source>
        <dbReference type="EMBL" id="GMH69245.1"/>
    </source>
</evidence>
<comment type="subcellular location">
    <subcellularLocation>
        <location evidence="1">Membrane</location>
        <topology evidence="1">Multi-pass membrane protein</topology>
    </subcellularLocation>
</comment>
<gene>
    <name evidence="5" type="ORF">TrST_g1108</name>
</gene>
<evidence type="ECO:0000256" key="1">
    <source>
        <dbReference type="ARBA" id="ARBA00004141"/>
    </source>
</evidence>
<feature type="transmembrane region" description="Helical" evidence="3">
    <location>
        <begin position="304"/>
        <end position="326"/>
    </location>
</feature>
<dbReference type="InterPro" id="IPR036719">
    <property type="entry name" value="Neuro-gated_channel_TM_sf"/>
</dbReference>
<dbReference type="OrthoDB" id="63195at2759"/>
<dbReference type="InterPro" id="IPR006201">
    <property type="entry name" value="Neur_channel"/>
</dbReference>
<accession>A0A9W7E8T0</accession>
<proteinExistence type="predicted"/>
<dbReference type="EMBL" id="BRXY01000131">
    <property type="protein sequence ID" value="GMH69245.1"/>
    <property type="molecule type" value="Genomic_DNA"/>
</dbReference>
<dbReference type="GO" id="GO:0016020">
    <property type="term" value="C:membrane"/>
    <property type="evidence" value="ECO:0007669"/>
    <property type="project" value="UniProtKB-SubCell"/>
</dbReference>
<dbReference type="SUPFAM" id="SSF90112">
    <property type="entry name" value="Neurotransmitter-gated ion-channel transmembrane pore"/>
    <property type="match status" value="1"/>
</dbReference>
<evidence type="ECO:0000259" key="4">
    <source>
        <dbReference type="Pfam" id="PF02932"/>
    </source>
</evidence>
<dbReference type="GO" id="GO:0004888">
    <property type="term" value="F:transmembrane signaling receptor activity"/>
    <property type="evidence" value="ECO:0007669"/>
    <property type="project" value="InterPro"/>
</dbReference>
<keyword evidence="6" id="KW-1185">Reference proteome</keyword>
<evidence type="ECO:0000313" key="6">
    <source>
        <dbReference type="Proteomes" id="UP001165085"/>
    </source>
</evidence>
<keyword evidence="3" id="KW-0812">Transmembrane</keyword>
<feature type="compositionally biased region" description="Polar residues" evidence="2">
    <location>
        <begin position="1"/>
        <end position="11"/>
    </location>
</feature>
<dbReference type="Pfam" id="PF02932">
    <property type="entry name" value="Neur_chan_memb"/>
    <property type="match status" value="1"/>
</dbReference>
<feature type="region of interest" description="Disordered" evidence="2">
    <location>
        <begin position="1"/>
        <end position="25"/>
    </location>
</feature>
<protein>
    <recommendedName>
        <fullName evidence="4">Neurotransmitter-gated ion-channel transmembrane domain-containing protein</fullName>
    </recommendedName>
</protein>
<comment type="caution">
    <text evidence="5">The sequence shown here is derived from an EMBL/GenBank/DDBJ whole genome shotgun (WGS) entry which is preliminary data.</text>
</comment>
<feature type="domain" description="Neurotransmitter-gated ion-channel transmembrane" evidence="4">
    <location>
        <begin position="249"/>
        <end position="330"/>
    </location>
</feature>
<keyword evidence="3" id="KW-1133">Transmembrane helix</keyword>
<evidence type="ECO:0000256" key="3">
    <source>
        <dbReference type="SAM" id="Phobius"/>
    </source>
</evidence>
<organism evidence="5 6">
    <name type="scientific">Triparma strigata</name>
    <dbReference type="NCBI Taxonomy" id="1606541"/>
    <lineage>
        <taxon>Eukaryota</taxon>
        <taxon>Sar</taxon>
        <taxon>Stramenopiles</taxon>
        <taxon>Ochrophyta</taxon>
        <taxon>Bolidophyceae</taxon>
        <taxon>Parmales</taxon>
        <taxon>Triparmaceae</taxon>
        <taxon>Triparma</taxon>
    </lineage>
</organism>
<dbReference type="AlphaFoldDB" id="A0A9W7E8T0"/>
<dbReference type="InterPro" id="IPR036734">
    <property type="entry name" value="Neur_chan_lig-bd_sf"/>
</dbReference>